<evidence type="ECO:0000313" key="3">
    <source>
        <dbReference type="Proteomes" id="UP000182658"/>
    </source>
</evidence>
<evidence type="ECO:0000256" key="1">
    <source>
        <dbReference type="SAM" id="SignalP"/>
    </source>
</evidence>
<reference evidence="2 3" key="1">
    <citation type="submission" date="2016-10" db="EMBL/GenBank/DDBJ databases">
        <title>Draft genome sequence of Coniochaeta ligniaria NRRL30616, a lignocellulolytic fungus for bioabatement of inhibitors in plant biomass hydrolysates.</title>
        <authorList>
            <consortium name="DOE Joint Genome Institute"/>
            <person name="Jimenez D.J."/>
            <person name="Hector R.E."/>
            <person name="Riley R."/>
            <person name="Sun H."/>
            <person name="Grigoriev I.V."/>
            <person name="Van Elsas J.D."/>
            <person name="Nichols N.N."/>
        </authorList>
    </citation>
    <scope>NUCLEOTIDE SEQUENCE [LARGE SCALE GENOMIC DNA]</scope>
    <source>
        <strain evidence="2 3">NRRL 30616</strain>
    </source>
</reference>
<evidence type="ECO:0000313" key="2">
    <source>
        <dbReference type="EMBL" id="OIW28073.1"/>
    </source>
</evidence>
<keyword evidence="3" id="KW-1185">Reference proteome</keyword>
<accession>A0A1J7J467</accession>
<feature type="chain" id="PRO_5012634049" evidence="1">
    <location>
        <begin position="28"/>
        <end position="116"/>
    </location>
</feature>
<protein>
    <submittedName>
        <fullName evidence="2">Uncharacterized protein</fullName>
    </submittedName>
</protein>
<dbReference type="InParanoid" id="A0A1J7J467"/>
<dbReference type="EMBL" id="KV875099">
    <property type="protein sequence ID" value="OIW28073.1"/>
    <property type="molecule type" value="Genomic_DNA"/>
</dbReference>
<feature type="signal peptide" evidence="1">
    <location>
        <begin position="1"/>
        <end position="27"/>
    </location>
</feature>
<organism evidence="2 3">
    <name type="scientific">Coniochaeta ligniaria NRRL 30616</name>
    <dbReference type="NCBI Taxonomy" id="1408157"/>
    <lineage>
        <taxon>Eukaryota</taxon>
        <taxon>Fungi</taxon>
        <taxon>Dikarya</taxon>
        <taxon>Ascomycota</taxon>
        <taxon>Pezizomycotina</taxon>
        <taxon>Sordariomycetes</taxon>
        <taxon>Sordariomycetidae</taxon>
        <taxon>Coniochaetales</taxon>
        <taxon>Coniochaetaceae</taxon>
        <taxon>Coniochaeta</taxon>
    </lineage>
</organism>
<dbReference type="Proteomes" id="UP000182658">
    <property type="component" value="Unassembled WGS sequence"/>
</dbReference>
<dbReference type="AlphaFoldDB" id="A0A1J7J467"/>
<gene>
    <name evidence="2" type="ORF">CONLIGDRAFT_460755</name>
</gene>
<proteinExistence type="predicted"/>
<name>A0A1J7J467_9PEZI</name>
<sequence length="116" mass="13010">MVSLCRALLPFLLVGIFAILSPNKCLSERASHLIHFHPLPTTQPLALALATLHKVSVLLQPQPLDQDQYQASLRPSYIDPMRLNTLLPLLYLGLVTARPVECPDVSYHRSPFPFSR</sequence>
<keyword evidence="1" id="KW-0732">Signal</keyword>